<dbReference type="SUPFAM" id="SSF53448">
    <property type="entry name" value="Nucleotide-diphospho-sugar transferases"/>
    <property type="match status" value="1"/>
</dbReference>
<dbReference type="InterPro" id="IPR050065">
    <property type="entry name" value="GlmU-like"/>
</dbReference>
<protein>
    <recommendedName>
        <fullName evidence="3">MobA-like NTP transferase domain-containing protein</fullName>
    </recommendedName>
</protein>
<proteinExistence type="predicted"/>
<keyword evidence="2" id="KW-0548">Nucleotidyltransferase</keyword>
<dbReference type="AlphaFoldDB" id="X0UG66"/>
<dbReference type="CDD" id="cd02523">
    <property type="entry name" value="PC_cytidylyltransferase"/>
    <property type="match status" value="1"/>
</dbReference>
<accession>X0UG66</accession>
<dbReference type="EMBL" id="BARS01011173">
    <property type="protein sequence ID" value="GAF99397.1"/>
    <property type="molecule type" value="Genomic_DNA"/>
</dbReference>
<dbReference type="Pfam" id="PF12804">
    <property type="entry name" value="NTP_transf_3"/>
    <property type="match status" value="1"/>
</dbReference>
<dbReference type="InterPro" id="IPR025877">
    <property type="entry name" value="MobA-like_NTP_Trfase"/>
</dbReference>
<keyword evidence="1" id="KW-0808">Transferase</keyword>
<feature type="domain" description="MobA-like NTP transferase" evidence="3">
    <location>
        <begin position="3"/>
        <end position="109"/>
    </location>
</feature>
<dbReference type="GO" id="GO:0016779">
    <property type="term" value="F:nucleotidyltransferase activity"/>
    <property type="evidence" value="ECO:0007669"/>
    <property type="project" value="UniProtKB-KW"/>
</dbReference>
<sequence length="260" mass="30272">MKAIILAAGKGTRLGKYTKNLPKCMLNFKGKTLIQRQVENLRDCGINDIIIVGGYMSEKINLPEVKYYTNENFENTNMVETLFYAEQEMNEEILVGYADILYERRVLEKILLSNVDIGVTVDMDYWSYWQARLNEPEKDIESLVIDEEGKIIELGNTACTRDKAKARYVGLIKFSKKGVEALKKVYHENKEKYFDVNDSWLKSKSFKKAYMTCMLQALINANYRVEPIIIKKGWIEFDTTQDYDLANKWGQEESLNRFID</sequence>
<organism evidence="4">
    <name type="scientific">marine sediment metagenome</name>
    <dbReference type="NCBI Taxonomy" id="412755"/>
    <lineage>
        <taxon>unclassified sequences</taxon>
        <taxon>metagenomes</taxon>
        <taxon>ecological metagenomes</taxon>
    </lineage>
</organism>
<gene>
    <name evidence="4" type="ORF">S01H1_20421</name>
</gene>
<evidence type="ECO:0000259" key="3">
    <source>
        <dbReference type="Pfam" id="PF12804"/>
    </source>
</evidence>
<evidence type="ECO:0000313" key="4">
    <source>
        <dbReference type="EMBL" id="GAF99397.1"/>
    </source>
</evidence>
<comment type="caution">
    <text evidence="4">The sequence shown here is derived from an EMBL/GenBank/DDBJ whole genome shotgun (WGS) entry which is preliminary data.</text>
</comment>
<dbReference type="Gene3D" id="3.90.550.10">
    <property type="entry name" value="Spore Coat Polysaccharide Biosynthesis Protein SpsA, Chain A"/>
    <property type="match status" value="1"/>
</dbReference>
<reference evidence="4" key="1">
    <citation type="journal article" date="2014" name="Front. Microbiol.">
        <title>High frequency of phylogenetically diverse reductive dehalogenase-homologous genes in deep subseafloor sedimentary metagenomes.</title>
        <authorList>
            <person name="Kawai M."/>
            <person name="Futagami T."/>
            <person name="Toyoda A."/>
            <person name="Takaki Y."/>
            <person name="Nishi S."/>
            <person name="Hori S."/>
            <person name="Arai W."/>
            <person name="Tsubouchi T."/>
            <person name="Morono Y."/>
            <person name="Uchiyama I."/>
            <person name="Ito T."/>
            <person name="Fujiyama A."/>
            <person name="Inagaki F."/>
            <person name="Takami H."/>
        </authorList>
    </citation>
    <scope>NUCLEOTIDE SEQUENCE</scope>
    <source>
        <strain evidence="4">Expedition CK06-06</strain>
    </source>
</reference>
<dbReference type="PANTHER" id="PTHR43584">
    <property type="entry name" value="NUCLEOTIDYL TRANSFERASE"/>
    <property type="match status" value="1"/>
</dbReference>
<evidence type="ECO:0000256" key="1">
    <source>
        <dbReference type="ARBA" id="ARBA00022679"/>
    </source>
</evidence>
<name>X0UG66_9ZZZZ</name>
<feature type="non-terminal residue" evidence="4">
    <location>
        <position position="260"/>
    </location>
</feature>
<dbReference type="PANTHER" id="PTHR43584:SF8">
    <property type="entry name" value="N-ACETYLMURAMATE ALPHA-1-PHOSPHATE URIDYLYLTRANSFERASE"/>
    <property type="match status" value="1"/>
</dbReference>
<dbReference type="InterPro" id="IPR029044">
    <property type="entry name" value="Nucleotide-diphossugar_trans"/>
</dbReference>
<evidence type="ECO:0000256" key="2">
    <source>
        <dbReference type="ARBA" id="ARBA00022695"/>
    </source>
</evidence>